<dbReference type="FunFam" id="3.90.226.10:FF:000009">
    <property type="entry name" value="Carnitinyl-CoA dehydratase"/>
    <property type="match status" value="1"/>
</dbReference>
<comment type="pathway">
    <text evidence="1">Lipid metabolism; butanoate metabolism.</text>
</comment>
<dbReference type="GO" id="GO:0018812">
    <property type="term" value="F:3-hydroxyacyl-CoA dehydratase activity"/>
    <property type="evidence" value="ECO:0007669"/>
    <property type="project" value="UniProtKB-EC"/>
</dbReference>
<evidence type="ECO:0000256" key="2">
    <source>
        <dbReference type="ARBA" id="ARBA00005254"/>
    </source>
</evidence>
<name>A0A1W2BVU9_9FIRM</name>
<proteinExistence type="inferred from homology"/>
<evidence type="ECO:0000256" key="3">
    <source>
        <dbReference type="ARBA" id="ARBA00011881"/>
    </source>
</evidence>
<dbReference type="PANTHER" id="PTHR11941:SF54">
    <property type="entry name" value="ENOYL-COA HYDRATASE, MITOCHONDRIAL"/>
    <property type="match status" value="1"/>
</dbReference>
<accession>A0A1W2BVU9</accession>
<dbReference type="Gene3D" id="1.10.12.10">
    <property type="entry name" value="Lyase 2-enoyl-coa Hydratase, Chain A, domain 2"/>
    <property type="match status" value="1"/>
</dbReference>
<gene>
    <name evidence="8" type="ORF">SAMN02745168_2434</name>
</gene>
<evidence type="ECO:0000256" key="4">
    <source>
        <dbReference type="ARBA" id="ARBA00023239"/>
    </source>
</evidence>
<dbReference type="AlphaFoldDB" id="A0A1W2BVU9"/>
<keyword evidence="9" id="KW-1185">Reference proteome</keyword>
<organism evidence="8 9">
    <name type="scientific">Papillibacter cinnamivorans DSM 12816</name>
    <dbReference type="NCBI Taxonomy" id="1122930"/>
    <lineage>
        <taxon>Bacteria</taxon>
        <taxon>Bacillati</taxon>
        <taxon>Bacillota</taxon>
        <taxon>Clostridia</taxon>
        <taxon>Eubacteriales</taxon>
        <taxon>Oscillospiraceae</taxon>
        <taxon>Papillibacter</taxon>
    </lineage>
</organism>
<dbReference type="InterPro" id="IPR001753">
    <property type="entry name" value="Enoyl-CoA_hydra/iso"/>
</dbReference>
<dbReference type="RefSeq" id="WP_084235106.1">
    <property type="nucleotide sequence ID" value="NZ_FWXW01000006.1"/>
</dbReference>
<dbReference type="FunFam" id="1.10.12.10:FF:000001">
    <property type="entry name" value="Probable enoyl-CoA hydratase, mitochondrial"/>
    <property type="match status" value="1"/>
</dbReference>
<dbReference type="PROSITE" id="PS00166">
    <property type="entry name" value="ENOYL_COA_HYDRATASE"/>
    <property type="match status" value="1"/>
</dbReference>
<dbReference type="STRING" id="1122930.SAMN02745168_2434"/>
<dbReference type="InterPro" id="IPR014748">
    <property type="entry name" value="Enoyl-CoA_hydra_C"/>
</dbReference>
<dbReference type="Pfam" id="PF00378">
    <property type="entry name" value="ECH_1"/>
    <property type="match status" value="1"/>
</dbReference>
<comment type="subunit">
    <text evidence="3">Homotetramer.</text>
</comment>
<dbReference type="InterPro" id="IPR018376">
    <property type="entry name" value="Enoyl-CoA_hyd/isom_CS"/>
</dbReference>
<dbReference type="PANTHER" id="PTHR11941">
    <property type="entry name" value="ENOYL-COA HYDRATASE-RELATED"/>
    <property type="match status" value="1"/>
</dbReference>
<dbReference type="Proteomes" id="UP000192790">
    <property type="component" value="Unassembled WGS sequence"/>
</dbReference>
<dbReference type="GO" id="GO:0006635">
    <property type="term" value="P:fatty acid beta-oxidation"/>
    <property type="evidence" value="ECO:0007669"/>
    <property type="project" value="TreeGrafter"/>
</dbReference>
<evidence type="ECO:0000313" key="8">
    <source>
        <dbReference type="EMBL" id="SMC77097.1"/>
    </source>
</evidence>
<protein>
    <recommendedName>
        <fullName evidence="6">short-chain-enoyl-CoA hydratase</fullName>
        <ecNumber evidence="6">4.2.1.150</ecNumber>
    </recommendedName>
</protein>
<comment type="catalytic activity">
    <reaction evidence="5">
        <text>a short-chain (3S)-3-hydroxyacyl-CoA = a short-chain (2E)-enoyl-CoA + H2O</text>
        <dbReference type="Rhea" id="RHEA:52664"/>
        <dbReference type="ChEBI" id="CHEBI:15377"/>
        <dbReference type="ChEBI" id="CHEBI:87488"/>
        <dbReference type="ChEBI" id="CHEBI:136760"/>
        <dbReference type="EC" id="4.2.1.150"/>
    </reaction>
</comment>
<evidence type="ECO:0000256" key="7">
    <source>
        <dbReference type="RuleBase" id="RU003707"/>
    </source>
</evidence>
<dbReference type="SUPFAM" id="SSF52096">
    <property type="entry name" value="ClpP/crotonase"/>
    <property type="match status" value="1"/>
</dbReference>
<dbReference type="CDD" id="cd06558">
    <property type="entry name" value="crotonase-like"/>
    <property type="match status" value="1"/>
</dbReference>
<dbReference type="EC" id="4.2.1.150" evidence="6"/>
<dbReference type="InterPro" id="IPR029045">
    <property type="entry name" value="ClpP/crotonase-like_dom_sf"/>
</dbReference>
<comment type="similarity">
    <text evidence="2 7">Belongs to the enoyl-CoA hydratase/isomerase family.</text>
</comment>
<dbReference type="OrthoDB" id="9775794at2"/>
<evidence type="ECO:0000256" key="1">
    <source>
        <dbReference type="ARBA" id="ARBA00005086"/>
    </source>
</evidence>
<sequence length="259" mass="27763">MEYQWINYQKEDGVATVTLNRPQAYNALNAAINRDLLAALDEIASDADVRVLIVTGGPTVFAAGADVTEMADAAPMEAYRLCGDGRRINRMLEELPIPVIAAVNGMALGGGCELALSCDFRVAGEKTVFGLPEVSLGILPGAGGTQRLTRLIGASRAKEMILLGRRVSGTEALAMGLANALVPDGEVYTEAMRMAKKLAGMPRLALEYAKRAIGAGEEFGREAGLEQERLCFSMLFSTEDQKEGMKAFLEKRPPSYSGR</sequence>
<evidence type="ECO:0000256" key="6">
    <source>
        <dbReference type="ARBA" id="ARBA00067035"/>
    </source>
</evidence>
<dbReference type="EMBL" id="FWXW01000006">
    <property type="protein sequence ID" value="SMC77097.1"/>
    <property type="molecule type" value="Genomic_DNA"/>
</dbReference>
<evidence type="ECO:0000313" key="9">
    <source>
        <dbReference type="Proteomes" id="UP000192790"/>
    </source>
</evidence>
<keyword evidence="4" id="KW-0456">Lyase</keyword>
<reference evidence="8 9" key="1">
    <citation type="submission" date="2017-04" db="EMBL/GenBank/DDBJ databases">
        <authorList>
            <person name="Afonso C.L."/>
            <person name="Miller P.J."/>
            <person name="Scott M.A."/>
            <person name="Spackman E."/>
            <person name="Goraichik I."/>
            <person name="Dimitrov K.M."/>
            <person name="Suarez D.L."/>
            <person name="Swayne D.E."/>
        </authorList>
    </citation>
    <scope>NUCLEOTIDE SEQUENCE [LARGE SCALE GENOMIC DNA]</scope>
    <source>
        <strain evidence="8 9">DSM 12816</strain>
    </source>
</reference>
<dbReference type="Gene3D" id="3.90.226.10">
    <property type="entry name" value="2-enoyl-CoA Hydratase, Chain A, domain 1"/>
    <property type="match status" value="1"/>
</dbReference>
<evidence type="ECO:0000256" key="5">
    <source>
        <dbReference type="ARBA" id="ARBA00050624"/>
    </source>
</evidence>